<evidence type="ECO:0000313" key="5">
    <source>
        <dbReference type="Proteomes" id="UP001628179"/>
    </source>
</evidence>
<accession>A0ABQ0GLJ6</accession>
<feature type="chain" id="PRO_5046298856" evidence="3">
    <location>
        <begin position="23"/>
        <end position="350"/>
    </location>
</feature>
<keyword evidence="2" id="KW-0472">Membrane</keyword>
<comment type="caution">
    <text evidence="4">The sequence shown here is derived from an EMBL/GenBank/DDBJ whole genome shotgun (WGS) entry which is preliminary data.</text>
</comment>
<evidence type="ECO:0000256" key="3">
    <source>
        <dbReference type="SAM" id="SignalP"/>
    </source>
</evidence>
<feature type="signal peptide" evidence="3">
    <location>
        <begin position="1"/>
        <end position="22"/>
    </location>
</feature>
<reference evidence="4 5" key="1">
    <citation type="submission" date="2024-09" db="EMBL/GenBank/DDBJ databases">
        <title>Itraconazole resistance in Madurella fahalii resulting from another homologue of gene encoding cytochrome P450 14-alpha sterol demethylase (CYP51).</title>
        <authorList>
            <person name="Yoshioka I."/>
            <person name="Fahal A.H."/>
            <person name="Kaneko S."/>
            <person name="Yaguchi T."/>
        </authorList>
    </citation>
    <scope>NUCLEOTIDE SEQUENCE [LARGE SCALE GENOMIC DNA]</scope>
    <source>
        <strain evidence="4 5">IFM 68171</strain>
    </source>
</reference>
<evidence type="ECO:0000313" key="4">
    <source>
        <dbReference type="EMBL" id="GAB1318616.1"/>
    </source>
</evidence>
<keyword evidence="2" id="KW-1133">Transmembrane helix</keyword>
<name>A0ABQ0GLJ6_9PEZI</name>
<evidence type="ECO:0000256" key="1">
    <source>
        <dbReference type="SAM" id="MobiDB-lite"/>
    </source>
</evidence>
<keyword evidence="5" id="KW-1185">Reference proteome</keyword>
<dbReference type="Proteomes" id="UP001628179">
    <property type="component" value="Unassembled WGS sequence"/>
</dbReference>
<dbReference type="RefSeq" id="XP_070920346.1">
    <property type="nucleotide sequence ID" value="XM_071064245.1"/>
</dbReference>
<sequence length="350" mass="36775">MRSTRTFTSLALAFATLASAGGRLECLHTRSRDLAGAASCGDEGSLNYCFSHVSPSVPSESLSEELARCFRNAGCTADESEIEAFWVLRRCDTPGSDLRRGRRAEEHLAAAPQEQPFHARAMPTPTAMPMPVVNGPVLARQDNNPSTGIPTPCFTEQPTEITSCPVQATGPDRGRQLSCFPVTTSNLVCREGLICKSDNRGTQSCMFKQSSLGVAGVIIAIVFAAAVVISVFSICFFCCRERNEHRRIEKAAEAARIAKEAKTQATVAAKRPGAAVTAAHSAPVVEGQPLMYQQPAGGAGDAGMGADIGAGAGAGVGIGGASDQQQPPYPQQQYGGANPFADTHDGHPLR</sequence>
<feature type="region of interest" description="Disordered" evidence="1">
    <location>
        <begin position="316"/>
        <end position="350"/>
    </location>
</feature>
<feature type="transmembrane region" description="Helical" evidence="2">
    <location>
        <begin position="212"/>
        <end position="239"/>
    </location>
</feature>
<keyword evidence="3" id="KW-0732">Signal</keyword>
<evidence type="ECO:0000256" key="2">
    <source>
        <dbReference type="SAM" id="Phobius"/>
    </source>
</evidence>
<organism evidence="4 5">
    <name type="scientific">Madurella fahalii</name>
    <dbReference type="NCBI Taxonomy" id="1157608"/>
    <lineage>
        <taxon>Eukaryota</taxon>
        <taxon>Fungi</taxon>
        <taxon>Dikarya</taxon>
        <taxon>Ascomycota</taxon>
        <taxon>Pezizomycotina</taxon>
        <taxon>Sordariomycetes</taxon>
        <taxon>Sordariomycetidae</taxon>
        <taxon>Sordariales</taxon>
        <taxon>Sordariales incertae sedis</taxon>
        <taxon>Madurella</taxon>
    </lineage>
</organism>
<gene>
    <name evidence="4" type="ORF">MFIFM68171_08826</name>
</gene>
<dbReference type="EMBL" id="BAAFSV010000005">
    <property type="protein sequence ID" value="GAB1318616.1"/>
    <property type="molecule type" value="Genomic_DNA"/>
</dbReference>
<keyword evidence="2" id="KW-0812">Transmembrane</keyword>
<protein>
    <submittedName>
        <fullName evidence="4">Extracellular membrane protein CFEM domain-containing protein</fullName>
    </submittedName>
</protein>
<dbReference type="GeneID" id="98179568"/>
<proteinExistence type="predicted"/>